<sequence length="393" mass="43435">MALPMEVVISSDSTGQMWNCCIWDPRSDCTVINYKGSSSNPRSLNLLSGQYILSADSQKPLLNMWEVQRKEQHHSRMVCPGHVSSLAVTPDSTYCFAGIEEKINVWQVSSGRLLAVLSRHFQKVTNLCCTDDGGYILSGGEDNLIMVWDLASILSRDTSHRQEPIHIWSQHSMPVTDLHCGKGGISSRAVSSSQDQTCKLWDIPSGQMLCSFVFDTPILSVTMDAAEQRLFSGGLDGIIYAVNLFEKVSGQSKLVTSEENGLNFKGHSKAVTCLSVSLDGSMLLSGSEDNTARVWHITSRQCVRTMAHKGAVTNARFIMMPPCLQTQTGRPTLPIRQFQRQLYVPQASTEGSDSVPTEGALFRLDYSLQVSFRLHLTVISNRKKANPKNLPKC</sequence>
<evidence type="ECO:0000256" key="2">
    <source>
        <dbReference type="ARBA" id="ARBA00022737"/>
    </source>
</evidence>
<dbReference type="PRINTS" id="PR00320">
    <property type="entry name" value="GPROTEINBRPT"/>
</dbReference>
<keyword evidence="5" id="KW-1185">Reference proteome</keyword>
<protein>
    <submittedName>
        <fullName evidence="4">WD repeat-containing protein 18</fullName>
    </submittedName>
</protein>
<dbReference type="Pfam" id="PF00400">
    <property type="entry name" value="WD40"/>
    <property type="match status" value="3"/>
</dbReference>
<dbReference type="EMBL" id="JAIZAY010000006">
    <property type="protein sequence ID" value="KAJ8040130.1"/>
    <property type="molecule type" value="Genomic_DNA"/>
</dbReference>
<dbReference type="InterPro" id="IPR001680">
    <property type="entry name" value="WD40_rpt"/>
</dbReference>
<dbReference type="Gene3D" id="2.130.10.10">
    <property type="entry name" value="YVTN repeat-like/Quinoprotein amine dehydrogenase"/>
    <property type="match status" value="3"/>
</dbReference>
<dbReference type="SUPFAM" id="SSF50978">
    <property type="entry name" value="WD40 repeat-like"/>
    <property type="match status" value="1"/>
</dbReference>
<organism evidence="4 5">
    <name type="scientific">Holothuria leucospilota</name>
    <name type="common">Black long sea cucumber</name>
    <name type="synonym">Mertensiothuria leucospilota</name>
    <dbReference type="NCBI Taxonomy" id="206669"/>
    <lineage>
        <taxon>Eukaryota</taxon>
        <taxon>Metazoa</taxon>
        <taxon>Echinodermata</taxon>
        <taxon>Eleutherozoa</taxon>
        <taxon>Echinozoa</taxon>
        <taxon>Holothuroidea</taxon>
        <taxon>Aspidochirotacea</taxon>
        <taxon>Aspidochirotida</taxon>
        <taxon>Holothuriidae</taxon>
        <taxon>Holothuria</taxon>
    </lineage>
</organism>
<evidence type="ECO:0000313" key="5">
    <source>
        <dbReference type="Proteomes" id="UP001152320"/>
    </source>
</evidence>
<dbReference type="PANTHER" id="PTHR18763">
    <property type="entry name" value="WD-REPEAT PROTEIN 18"/>
    <property type="match status" value="1"/>
</dbReference>
<proteinExistence type="predicted"/>
<dbReference type="InterPro" id="IPR020472">
    <property type="entry name" value="WD40_PAC1"/>
</dbReference>
<dbReference type="GO" id="GO:0005656">
    <property type="term" value="C:nuclear pre-replicative complex"/>
    <property type="evidence" value="ECO:0007669"/>
    <property type="project" value="TreeGrafter"/>
</dbReference>
<dbReference type="PANTHER" id="PTHR18763:SF0">
    <property type="entry name" value="WD REPEAT-CONTAINING PROTEIN 18"/>
    <property type="match status" value="1"/>
</dbReference>
<dbReference type="SMART" id="SM00320">
    <property type="entry name" value="WD40"/>
    <property type="match status" value="5"/>
</dbReference>
<dbReference type="InterPro" id="IPR045227">
    <property type="entry name" value="WDR18/Ipi3/RID3"/>
</dbReference>
<dbReference type="OrthoDB" id="756370at2759"/>
<evidence type="ECO:0000256" key="1">
    <source>
        <dbReference type="ARBA" id="ARBA00022574"/>
    </source>
</evidence>
<dbReference type="InterPro" id="IPR036322">
    <property type="entry name" value="WD40_repeat_dom_sf"/>
</dbReference>
<accession>A0A9Q1C8J3</accession>
<dbReference type="AlphaFoldDB" id="A0A9Q1C8J3"/>
<dbReference type="GO" id="GO:0120330">
    <property type="term" value="C:rixosome complex"/>
    <property type="evidence" value="ECO:0007669"/>
    <property type="project" value="TreeGrafter"/>
</dbReference>
<dbReference type="PROSITE" id="PS50082">
    <property type="entry name" value="WD_REPEATS_2"/>
    <property type="match status" value="2"/>
</dbReference>
<evidence type="ECO:0000313" key="4">
    <source>
        <dbReference type="EMBL" id="KAJ8040130.1"/>
    </source>
</evidence>
<dbReference type="PROSITE" id="PS50294">
    <property type="entry name" value="WD_REPEATS_REGION"/>
    <property type="match status" value="2"/>
</dbReference>
<dbReference type="InterPro" id="IPR019775">
    <property type="entry name" value="WD40_repeat_CS"/>
</dbReference>
<feature type="repeat" description="WD" evidence="3">
    <location>
        <begin position="117"/>
        <end position="152"/>
    </location>
</feature>
<dbReference type="Proteomes" id="UP001152320">
    <property type="component" value="Chromosome 6"/>
</dbReference>
<dbReference type="GO" id="GO:0006364">
    <property type="term" value="P:rRNA processing"/>
    <property type="evidence" value="ECO:0007669"/>
    <property type="project" value="TreeGrafter"/>
</dbReference>
<dbReference type="InterPro" id="IPR015943">
    <property type="entry name" value="WD40/YVTN_repeat-like_dom_sf"/>
</dbReference>
<dbReference type="GO" id="GO:0006261">
    <property type="term" value="P:DNA-templated DNA replication"/>
    <property type="evidence" value="ECO:0007669"/>
    <property type="project" value="TreeGrafter"/>
</dbReference>
<keyword evidence="2" id="KW-0677">Repeat</keyword>
<reference evidence="4" key="1">
    <citation type="submission" date="2021-10" db="EMBL/GenBank/DDBJ databases">
        <title>Tropical sea cucumber genome reveals ecological adaptation and Cuvierian tubules defense mechanism.</title>
        <authorList>
            <person name="Chen T."/>
        </authorList>
    </citation>
    <scope>NUCLEOTIDE SEQUENCE</scope>
    <source>
        <strain evidence="4">Nanhai2018</strain>
        <tissue evidence="4">Muscle</tissue>
    </source>
</reference>
<evidence type="ECO:0000256" key="3">
    <source>
        <dbReference type="PROSITE-ProRule" id="PRU00221"/>
    </source>
</evidence>
<keyword evidence="1 3" id="KW-0853">WD repeat</keyword>
<feature type="repeat" description="WD" evidence="3">
    <location>
        <begin position="264"/>
        <end position="305"/>
    </location>
</feature>
<dbReference type="PROSITE" id="PS00678">
    <property type="entry name" value="WD_REPEATS_1"/>
    <property type="match status" value="1"/>
</dbReference>
<name>A0A9Q1C8J3_HOLLE</name>
<gene>
    <name evidence="4" type="ORF">HOLleu_14340</name>
</gene>
<comment type="caution">
    <text evidence="4">The sequence shown here is derived from an EMBL/GenBank/DDBJ whole genome shotgun (WGS) entry which is preliminary data.</text>
</comment>